<accession>A0A369B9Z7</accession>
<reference evidence="9 10" key="1">
    <citation type="submission" date="2018-07" db="EMBL/GenBank/DDBJ databases">
        <title>Genomic Encyclopedia of Type Strains, Phase III (KMG-III): the genomes of soil and plant-associated and newly described type strains.</title>
        <authorList>
            <person name="Whitman W."/>
        </authorList>
    </citation>
    <scope>NUCLEOTIDE SEQUENCE [LARGE SCALE GENOMIC DNA]</scope>
    <source>
        <strain evidence="9 10">CECT 8333</strain>
    </source>
</reference>
<dbReference type="PANTHER" id="PTHR42891:SF1">
    <property type="entry name" value="D-GLYCERO-BETA-D-MANNO-HEPTOSE-1,7-BISPHOSPHATE 7-PHOSPHATASE"/>
    <property type="match status" value="1"/>
</dbReference>
<comment type="subcellular location">
    <subcellularLocation>
        <location evidence="1">Cytoplasm</location>
    </subcellularLocation>
</comment>
<keyword evidence="6" id="KW-0119">Carbohydrate metabolism</keyword>
<dbReference type="InterPro" id="IPR006549">
    <property type="entry name" value="HAD-SF_hydro_IIIA"/>
</dbReference>
<dbReference type="PROSITE" id="PS51464">
    <property type="entry name" value="SIS"/>
    <property type="match status" value="1"/>
</dbReference>
<dbReference type="NCBIfam" id="TIGR01656">
    <property type="entry name" value="Histidinol-ppas"/>
    <property type="match status" value="1"/>
</dbReference>
<evidence type="ECO:0000256" key="7">
    <source>
        <dbReference type="ARBA" id="ARBA00031828"/>
    </source>
</evidence>
<evidence type="ECO:0000256" key="3">
    <source>
        <dbReference type="ARBA" id="ARBA00022490"/>
    </source>
</evidence>
<evidence type="ECO:0000313" key="10">
    <source>
        <dbReference type="Proteomes" id="UP000253090"/>
    </source>
</evidence>
<dbReference type="OrthoDB" id="9801899at2"/>
<dbReference type="Gene3D" id="3.40.50.1000">
    <property type="entry name" value="HAD superfamily/HAD-like"/>
    <property type="match status" value="1"/>
</dbReference>
<dbReference type="GO" id="GO:0097367">
    <property type="term" value="F:carbohydrate derivative binding"/>
    <property type="evidence" value="ECO:0007669"/>
    <property type="project" value="InterPro"/>
</dbReference>
<protein>
    <recommendedName>
        <fullName evidence="7">D,D-heptose 1,7-bisphosphate phosphatase</fullName>
    </recommendedName>
</protein>
<sequence length="371" mass="40986">MITADYVKAINQFISDCTWDNYSEIYRQLSNLADRRGTLYLVGSGGSGSTCDHFANDISKSFGTLLLNRYGFALNVVSATESMSALTAYANDNLLENMFTDFLNKRVTQHDLLMVFSASAPHQNVVRAVEYCSGIGMSTVAVTGESSNELIQLCDVALTVPMDAPSMAEDVFLLLCHCWTSQLREQYEQPTVFLDRDGVLNLNRSDYVKSVDELILTQQAGECIAQLNRAGFATVIITNQAGIGSQLFSETELEQIHNKLKREIQLKGGHIGAIYVCPHTPDEACQCRKPEDGLIERAISELSLRRSHSYLIGDHCSDIQAGIKSRLHTVFLTDGRGSREDFPPGTGAHFNASNLQEAVQYIIGHRKTNVN</sequence>
<keyword evidence="10" id="KW-1185">Reference proteome</keyword>
<dbReference type="InterPro" id="IPR004446">
    <property type="entry name" value="Heptose_bisP_phosphatase"/>
</dbReference>
<keyword evidence="5" id="KW-0378">Hydrolase</keyword>
<feature type="domain" description="SIS" evidence="8">
    <location>
        <begin position="29"/>
        <end position="189"/>
    </location>
</feature>
<comment type="caution">
    <text evidence="9">The sequence shown here is derived from an EMBL/GenBank/DDBJ whole genome shotgun (WGS) entry which is preliminary data.</text>
</comment>
<dbReference type="InterPro" id="IPR001347">
    <property type="entry name" value="SIS_dom"/>
</dbReference>
<gene>
    <name evidence="9" type="ORF">DFP94_10971</name>
</gene>
<dbReference type="GO" id="GO:1901135">
    <property type="term" value="P:carbohydrate derivative metabolic process"/>
    <property type="evidence" value="ECO:0007669"/>
    <property type="project" value="InterPro"/>
</dbReference>
<evidence type="ECO:0000256" key="1">
    <source>
        <dbReference type="ARBA" id="ARBA00004496"/>
    </source>
</evidence>
<dbReference type="InterPro" id="IPR023214">
    <property type="entry name" value="HAD_sf"/>
</dbReference>
<dbReference type="GO" id="GO:0005975">
    <property type="term" value="P:carbohydrate metabolic process"/>
    <property type="evidence" value="ECO:0007669"/>
    <property type="project" value="InterPro"/>
</dbReference>
<dbReference type="SUPFAM" id="SSF56784">
    <property type="entry name" value="HAD-like"/>
    <property type="match status" value="1"/>
</dbReference>
<dbReference type="GO" id="GO:0005737">
    <property type="term" value="C:cytoplasm"/>
    <property type="evidence" value="ECO:0007669"/>
    <property type="project" value="UniProtKB-SubCell"/>
</dbReference>
<dbReference type="EMBL" id="QPJW01000009">
    <property type="protein sequence ID" value="RCX17347.1"/>
    <property type="molecule type" value="Genomic_DNA"/>
</dbReference>
<dbReference type="RefSeq" id="WP_114497991.1">
    <property type="nucleotide sequence ID" value="NZ_QPJW01000009.1"/>
</dbReference>
<dbReference type="CDD" id="cd07503">
    <property type="entry name" value="HAD_HisB-N"/>
    <property type="match status" value="1"/>
</dbReference>
<dbReference type="InterPro" id="IPR006543">
    <property type="entry name" value="Histidinol-phos"/>
</dbReference>
<proteinExistence type="inferred from homology"/>
<dbReference type="NCBIfam" id="TIGR01662">
    <property type="entry name" value="HAD-SF-IIIA"/>
    <property type="match status" value="1"/>
</dbReference>
<dbReference type="AlphaFoldDB" id="A0A369B9Z7"/>
<evidence type="ECO:0000256" key="2">
    <source>
        <dbReference type="ARBA" id="ARBA00005628"/>
    </source>
</evidence>
<keyword evidence="4" id="KW-0479">Metal-binding</keyword>
<dbReference type="Gene3D" id="3.40.50.10490">
    <property type="entry name" value="Glucose-6-phosphate isomerase like protein, domain 1"/>
    <property type="match status" value="1"/>
</dbReference>
<dbReference type="Proteomes" id="UP000253090">
    <property type="component" value="Unassembled WGS sequence"/>
</dbReference>
<dbReference type="GO" id="GO:0016791">
    <property type="term" value="F:phosphatase activity"/>
    <property type="evidence" value="ECO:0007669"/>
    <property type="project" value="InterPro"/>
</dbReference>
<comment type="similarity">
    <text evidence="2">Belongs to the GmhB family.</text>
</comment>
<dbReference type="InterPro" id="IPR046348">
    <property type="entry name" value="SIS_dom_sf"/>
</dbReference>
<dbReference type="PANTHER" id="PTHR42891">
    <property type="entry name" value="D-GLYCERO-BETA-D-MANNO-HEPTOSE-1,7-BISPHOSPHATE 7-PHOSPHATASE"/>
    <property type="match status" value="1"/>
</dbReference>
<dbReference type="InterPro" id="IPR036412">
    <property type="entry name" value="HAD-like_sf"/>
</dbReference>
<evidence type="ECO:0000256" key="6">
    <source>
        <dbReference type="ARBA" id="ARBA00023277"/>
    </source>
</evidence>
<evidence type="ECO:0000256" key="5">
    <source>
        <dbReference type="ARBA" id="ARBA00022801"/>
    </source>
</evidence>
<dbReference type="Pfam" id="PF13242">
    <property type="entry name" value="Hydrolase_like"/>
    <property type="match status" value="1"/>
</dbReference>
<dbReference type="SUPFAM" id="SSF53697">
    <property type="entry name" value="SIS domain"/>
    <property type="match status" value="1"/>
</dbReference>
<dbReference type="GO" id="GO:0046872">
    <property type="term" value="F:metal ion binding"/>
    <property type="evidence" value="ECO:0007669"/>
    <property type="project" value="UniProtKB-KW"/>
</dbReference>
<evidence type="ECO:0000256" key="4">
    <source>
        <dbReference type="ARBA" id="ARBA00022723"/>
    </source>
</evidence>
<name>A0A369B9Z7_9BACL</name>
<organism evidence="9 10">
    <name type="scientific">Fontibacillus phaseoli</name>
    <dbReference type="NCBI Taxonomy" id="1416533"/>
    <lineage>
        <taxon>Bacteria</taxon>
        <taxon>Bacillati</taxon>
        <taxon>Bacillota</taxon>
        <taxon>Bacilli</taxon>
        <taxon>Bacillales</taxon>
        <taxon>Paenibacillaceae</taxon>
        <taxon>Fontibacillus</taxon>
    </lineage>
</organism>
<keyword evidence="3" id="KW-0963">Cytoplasm</keyword>
<evidence type="ECO:0000259" key="8">
    <source>
        <dbReference type="PROSITE" id="PS51464"/>
    </source>
</evidence>
<evidence type="ECO:0000313" key="9">
    <source>
        <dbReference type="EMBL" id="RCX17347.1"/>
    </source>
</evidence>
<dbReference type="Pfam" id="PF13580">
    <property type="entry name" value="SIS_2"/>
    <property type="match status" value="1"/>
</dbReference>